<proteinExistence type="predicted"/>
<accession>A0A7V7QHZ0</accession>
<evidence type="ECO:0000256" key="1">
    <source>
        <dbReference type="SAM" id="Phobius"/>
    </source>
</evidence>
<dbReference type="CDD" id="cd07341">
    <property type="entry name" value="M56_BlaR1_MecR1_like"/>
    <property type="match status" value="1"/>
</dbReference>
<evidence type="ECO:0000313" key="4">
    <source>
        <dbReference type="EMBL" id="KAB1434359.1"/>
    </source>
</evidence>
<dbReference type="InterPro" id="IPR046878">
    <property type="entry name" value="Big_14"/>
</dbReference>
<evidence type="ECO:0008006" key="6">
    <source>
        <dbReference type="Google" id="ProtNLM"/>
    </source>
</evidence>
<reference evidence="4 5" key="1">
    <citation type="submission" date="2019-09" db="EMBL/GenBank/DDBJ databases">
        <authorList>
            <person name="Valk L.C."/>
        </authorList>
    </citation>
    <scope>NUCLEOTIDE SEQUENCE [LARGE SCALE GENOMIC DNA]</scope>
    <source>
        <strain evidence="4">GalUA</strain>
    </source>
</reference>
<feature type="transmembrane region" description="Helical" evidence="1">
    <location>
        <begin position="54"/>
        <end position="76"/>
    </location>
</feature>
<evidence type="ECO:0000313" key="5">
    <source>
        <dbReference type="Proteomes" id="UP000461768"/>
    </source>
</evidence>
<evidence type="ECO:0000259" key="3">
    <source>
        <dbReference type="Pfam" id="PF20251"/>
    </source>
</evidence>
<comment type="caution">
    <text evidence="4">The sequence shown here is derived from an EMBL/GenBank/DDBJ whole genome shotgun (WGS) entry which is preliminary data.</text>
</comment>
<reference evidence="4 5" key="2">
    <citation type="submission" date="2020-02" db="EMBL/GenBank/DDBJ databases">
        <title>Candidatus Galacturonibacter soehngenii shows hetero-acetogenic catabolism of galacturonic acid but lacks a canonical carbon monoxide dehydrogenase/acetyl-CoA synthase complex.</title>
        <authorList>
            <person name="Diender M."/>
            <person name="Stouten G.R."/>
            <person name="Petersen J.F."/>
            <person name="Nielsen P.H."/>
            <person name="Dueholm M.S."/>
            <person name="Pronk J.T."/>
            <person name="Van Loosdrecht M.C.M."/>
        </authorList>
    </citation>
    <scope>NUCLEOTIDE SEQUENCE [LARGE SCALE GENOMIC DNA]</scope>
    <source>
        <strain evidence="4">GalUA</strain>
    </source>
</reference>
<keyword evidence="5" id="KW-1185">Reference proteome</keyword>
<dbReference type="InterPro" id="IPR008756">
    <property type="entry name" value="Peptidase_M56"/>
</dbReference>
<dbReference type="AlphaFoldDB" id="A0A7V7QHZ0"/>
<keyword evidence="1" id="KW-0812">Transmembrane</keyword>
<sequence length="648" mass="74475">MDNGQKVNEKEKMMESLFMCFLTMSYQASFVVCFVLVARVVLKLLHAPKKYSYYMWFIPFIRMILPVTIESIFSLLPNESASIQDNSIYQLITPAINIVSTKVNAPNTTSNIALNQGSMVWKWSTSLQWAWLIGVCVFLLINLIYYVKLNNKLQYSIRLMDNIYLSDHINTSFVFGILNARIYLGTTIQKEEMPYIISHEKNHVKRGDHLIKLLSFLILSLHWFNPFAWIAFLCMERDMEMSCDEMVMLQFDRPKRKEYAKALLNVSIGGKRVTGAPISFGDGNTKERIKNIMNDKKPTIWIGLIAIVLLICLTIGLLTNPIKKTRNSVGRKEVVQSEDTKEVTKDSKIVNKKDSIDITPPSIEKGMNLGADGVVLDFANEDYIIFHGYFGLFVYSIPMGKIIGAVDLESIGCNMTQGDRYCEVSVLKDASHVYLHPISETDMYVYNVYEQTLWKEPYTLEGKELFDSFSDNNMIGDIYVGNKVEFVVDGYQYYGYLFSEDGSIENLNYIEDDMLISLFADYFNSIPTNSGESIKEWNLDVTKIRATGGIFTIQNNSDQVITYGEQYTLKVKRDDKWVDVPYIIQDWGFHDIGYTIKANDSVTMEVDWQWLYGTLPVGNYQFIKEIQVQQPDDSYEAVQMEVEFLITE</sequence>
<dbReference type="OrthoDB" id="9804799at2"/>
<dbReference type="InterPro" id="IPR052173">
    <property type="entry name" value="Beta-lactam_resp_regulator"/>
</dbReference>
<feature type="transmembrane region" description="Helical" evidence="1">
    <location>
        <begin position="210"/>
        <end position="232"/>
    </location>
</feature>
<feature type="domain" description="Peptidase M56" evidence="2">
    <location>
        <begin position="21"/>
        <end position="292"/>
    </location>
</feature>
<feature type="transmembrane region" description="Helical" evidence="1">
    <location>
        <begin position="300"/>
        <end position="322"/>
    </location>
</feature>
<dbReference type="Pfam" id="PF20251">
    <property type="entry name" value="Big_14"/>
    <property type="match status" value="1"/>
</dbReference>
<gene>
    <name evidence="4" type="ORF">F7O84_17885</name>
</gene>
<keyword evidence="1" id="KW-1133">Transmembrane helix</keyword>
<dbReference type="PANTHER" id="PTHR34978:SF3">
    <property type="entry name" value="SLR0241 PROTEIN"/>
    <property type="match status" value="1"/>
</dbReference>
<dbReference type="PANTHER" id="PTHR34978">
    <property type="entry name" value="POSSIBLE SENSOR-TRANSDUCER PROTEIN BLAR"/>
    <property type="match status" value="1"/>
</dbReference>
<organism evidence="4 5">
    <name type="scientific">Candidatus Galacturonatibacter soehngenii</name>
    <dbReference type="NCBI Taxonomy" id="2307010"/>
    <lineage>
        <taxon>Bacteria</taxon>
        <taxon>Bacillati</taxon>
        <taxon>Bacillota</taxon>
        <taxon>Clostridia</taxon>
        <taxon>Lachnospirales</taxon>
        <taxon>Lachnospiraceae</taxon>
        <taxon>Candidatus Galacturonatibacter</taxon>
    </lineage>
</organism>
<feature type="transmembrane region" description="Helical" evidence="1">
    <location>
        <begin position="129"/>
        <end position="147"/>
    </location>
</feature>
<protein>
    <recommendedName>
        <fullName evidence="6">Peptidase M56 domain-containing protein</fullName>
    </recommendedName>
</protein>
<dbReference type="EMBL" id="WAGX01000008">
    <property type="protein sequence ID" value="KAB1434359.1"/>
    <property type="molecule type" value="Genomic_DNA"/>
</dbReference>
<evidence type="ECO:0000259" key="2">
    <source>
        <dbReference type="Pfam" id="PF05569"/>
    </source>
</evidence>
<dbReference type="Proteomes" id="UP000461768">
    <property type="component" value="Unassembled WGS sequence"/>
</dbReference>
<name>A0A7V7QHZ0_9FIRM</name>
<keyword evidence="1" id="KW-0472">Membrane</keyword>
<dbReference type="Pfam" id="PF05569">
    <property type="entry name" value="Peptidase_M56"/>
    <property type="match status" value="1"/>
</dbReference>
<feature type="domain" description="Bacterial Ig-like" evidence="3">
    <location>
        <begin position="550"/>
        <end position="632"/>
    </location>
</feature>
<feature type="transmembrane region" description="Helical" evidence="1">
    <location>
        <begin position="16"/>
        <end position="42"/>
    </location>
</feature>